<sequence>MSSSTTYSSLSTSSLSSALSSPLSSPSSTSLIDRCIIPLRDLTEWERCVLSLLARLASRPCPSRSFEFTPSHVFFAMSWYHLKTTLSRADSILVDIRSTLNVLVRADTPGVHCFSIYGAGPDVWCLYLHNTEESAAWLNVKKSRCKNNNYSIPVYEEISFIPLALCNTLQRLNLWQRASCLTFHRSLFFYWKDVCRSYKAFKSFPHTSHTSLSLSYSSSPSSFSIQEFVECVLVGQSAPVNQHNELCLQPLPRMFQMNPKSGVFDLDIHCPSLLIRYADLVWWQVTSQFYRLKSSDDQEVRRIYRPLEFVKEWSEDALEVASASTIEPTSWKHLEEIIHDITHHYEQIGICLFIGDEDGDTKNVPHAQLSLLAFHATQLGRFMRHFVKIVHHLAYPLLYPRVVT</sequence>
<gene>
    <name evidence="1" type="ORF">Sylvanvirus23_3</name>
</gene>
<dbReference type="EMBL" id="MK072529">
    <property type="protein sequence ID" value="AYV87078.1"/>
    <property type="molecule type" value="Genomic_DNA"/>
</dbReference>
<accession>A0A3G5AIV3</accession>
<organism evidence="1">
    <name type="scientific">Sylvanvirus sp</name>
    <dbReference type="NCBI Taxonomy" id="2487774"/>
    <lineage>
        <taxon>Viruses</taxon>
    </lineage>
</organism>
<proteinExistence type="predicted"/>
<protein>
    <submittedName>
        <fullName evidence="1">Uncharacterized protein</fullName>
    </submittedName>
</protein>
<reference evidence="1" key="1">
    <citation type="submission" date="2018-10" db="EMBL/GenBank/DDBJ databases">
        <title>Hidden diversity of soil giant viruses.</title>
        <authorList>
            <person name="Schulz F."/>
            <person name="Alteio L."/>
            <person name="Goudeau D."/>
            <person name="Ryan E.M."/>
            <person name="Malmstrom R.R."/>
            <person name="Blanchard J."/>
            <person name="Woyke T."/>
        </authorList>
    </citation>
    <scope>NUCLEOTIDE SEQUENCE</scope>
    <source>
        <strain evidence="1">SYV1</strain>
    </source>
</reference>
<evidence type="ECO:0000313" key="1">
    <source>
        <dbReference type="EMBL" id="AYV87078.1"/>
    </source>
</evidence>
<name>A0A3G5AIV3_9VIRU</name>